<evidence type="ECO:0000256" key="2">
    <source>
        <dbReference type="ARBA" id="ARBA00022679"/>
    </source>
</evidence>
<dbReference type="RefSeq" id="WP_116878751.1">
    <property type="nucleotide sequence ID" value="NZ_CP031733.1"/>
</dbReference>
<dbReference type="PANTHER" id="PTHR43042">
    <property type="entry name" value="SAM-DEPENDENT METHYLTRANSFERASE"/>
    <property type="match status" value="1"/>
</dbReference>
<evidence type="ECO:0000256" key="1">
    <source>
        <dbReference type="ARBA" id="ARBA00022603"/>
    </source>
</evidence>
<evidence type="ECO:0000313" key="7">
    <source>
        <dbReference type="EMBL" id="RFU50370.1"/>
    </source>
</evidence>
<dbReference type="EMBL" id="QVQY01000029">
    <property type="protein sequence ID" value="RFU50370.1"/>
    <property type="molecule type" value="Genomic_DNA"/>
</dbReference>
<dbReference type="Pfam" id="PF10672">
    <property type="entry name" value="Methyltrans_SAM"/>
    <property type="match status" value="1"/>
</dbReference>
<accession>A0A346NCZ7</accession>
<keyword evidence="11" id="KW-1185">Reference proteome</keyword>
<dbReference type="Gene3D" id="3.40.50.150">
    <property type="entry name" value="Vaccinia Virus protein VP39"/>
    <property type="match status" value="1"/>
</dbReference>
<dbReference type="InterPro" id="IPR041532">
    <property type="entry name" value="RlmI-like_PUA"/>
</dbReference>
<dbReference type="Proteomes" id="UP000262901">
    <property type="component" value="Unassembled WGS sequence"/>
</dbReference>
<reference evidence="6" key="4">
    <citation type="journal article" date="2019" name="Int. J. Syst. Evol. Microbiol.">
        <title>Streptococcus chenjunshii sp. nov. isolated from feces of Tibetan antelopes.</title>
        <authorList>
            <person name="Tian Z."/>
            <person name="Lu S."/>
            <person name="Jin D."/>
            <person name="Yang J."/>
            <person name="Pu J."/>
            <person name="Lai X.H."/>
            <person name="Bai X.N."/>
            <person name="Wu X.M."/>
            <person name="Li J."/>
            <person name="Wang S."/>
            <person name="Xu J."/>
        </authorList>
    </citation>
    <scope>NUCLEOTIDE SEQUENCE</scope>
    <source>
        <strain evidence="6">Z15</strain>
    </source>
</reference>
<dbReference type="CDD" id="cd11572">
    <property type="entry name" value="RlmI_M_like"/>
    <property type="match status" value="1"/>
</dbReference>
<reference evidence="8 10" key="2">
    <citation type="submission" date="2018-08" db="EMBL/GenBank/DDBJ databases">
        <title>Draft genome of Streptococcus sp. nov. Z1.</title>
        <authorList>
            <person name="Tian Z."/>
        </authorList>
    </citation>
    <scope>NUCLEOTIDE SEQUENCE [LARGE SCALE GENOMIC DNA]</scope>
    <source>
        <strain evidence="8">Z1</strain>
        <strain evidence="10">Z1(2018)</strain>
    </source>
</reference>
<dbReference type="KEGG" id="schj:DDV21_007245"/>
<dbReference type="Proteomes" id="UP000264056">
    <property type="component" value="Unassembled WGS sequence"/>
</dbReference>
<keyword evidence="1 8" id="KW-0489">Methyltransferase</keyword>
<evidence type="ECO:0000256" key="3">
    <source>
        <dbReference type="ARBA" id="ARBA00022691"/>
    </source>
</evidence>
<evidence type="ECO:0000313" key="6">
    <source>
        <dbReference type="EMBL" id="AXQ78892.1"/>
    </source>
</evidence>
<dbReference type="InterPro" id="IPR029063">
    <property type="entry name" value="SAM-dependent_MTases_sf"/>
</dbReference>
<feature type="domain" description="S-adenosylmethionine-dependent methyltransferase" evidence="4">
    <location>
        <begin position="168"/>
        <end position="339"/>
    </location>
</feature>
<evidence type="ECO:0000313" key="9">
    <source>
        <dbReference type="Proteomes" id="UP000246115"/>
    </source>
</evidence>
<dbReference type="GO" id="GO:0032259">
    <property type="term" value="P:methylation"/>
    <property type="evidence" value="ECO:0007669"/>
    <property type="project" value="UniProtKB-KW"/>
</dbReference>
<dbReference type="InterPro" id="IPR019614">
    <property type="entry name" value="SAM-dep_methyl-trfase"/>
</dbReference>
<evidence type="ECO:0000313" key="8">
    <source>
        <dbReference type="EMBL" id="RFU52574.1"/>
    </source>
</evidence>
<evidence type="ECO:0000259" key="4">
    <source>
        <dbReference type="Pfam" id="PF10672"/>
    </source>
</evidence>
<reference evidence="9" key="3">
    <citation type="submission" date="2018-08" db="EMBL/GenBank/DDBJ databases">
        <title>Streptococcus chenjunshii sp. nov., isolated from stools sample of the Tibetan antelope in the Qinghai-Tibet plateau, China.</title>
        <authorList>
            <person name="Tian Z."/>
        </authorList>
    </citation>
    <scope>NUCLEOTIDE SEQUENCE [LARGE SCALE GENOMIC DNA]</scope>
    <source>
        <strain evidence="9">Z15</strain>
    </source>
</reference>
<gene>
    <name evidence="6" type="ORF">DDV21_007245</name>
    <name evidence="7" type="ORF">DDV22_08955</name>
    <name evidence="8" type="ORF">DDV23_08915</name>
</gene>
<dbReference type="InterPro" id="IPR036974">
    <property type="entry name" value="PUA_sf"/>
</dbReference>
<accession>A0A372KKW7</accession>
<evidence type="ECO:0000259" key="5">
    <source>
        <dbReference type="Pfam" id="PF17785"/>
    </source>
</evidence>
<keyword evidence="2 8" id="KW-0808">Transferase</keyword>
<name>A0A372KKW7_9STRE</name>
<keyword evidence="3" id="KW-0949">S-adenosyl-L-methionine</keyword>
<sequence length="388" mass="44082">MSRLYVTSAVERKINRGVQCLEAKDFQKLKQTDKEVLLYNKAQQLLGTAYLSKQNKGIGWFLTKEKVTLNKAYFTALFQKAREKRSQYEKSDQTTAYRIFNQDGDFFGGMTIDLYGDYALFSWYNTFVYSIRQTVIAAFRDVFGDKVKGAYEKNRFKDSPYDSAFIYGQKAAETFLIAENGLKYSVFLNQGLMTGIFLDQRDVRKELANGLAAGKRLLNLFSYTAAFSLAAAAGGAAETVSVDLAKRSQELSLAHFAANDLAADNHRFLVMDVFDYLRYAKRKGLFFDIILIDPPSFARNKKQTFSVHKDYPELIAQAVDVLSENGLIIAAVNAANMSISQFKKELEKGLRTHKHTYLNLKQLPNDFTVNQADEKSNYLKVFTIKVEK</sequence>
<dbReference type="Proteomes" id="UP000246115">
    <property type="component" value="Chromosome"/>
</dbReference>
<feature type="domain" description="RlmI-like PUA" evidence="5">
    <location>
        <begin position="5"/>
        <end position="64"/>
    </location>
</feature>
<dbReference type="EMBL" id="QVQZ01000026">
    <property type="protein sequence ID" value="RFU52574.1"/>
    <property type="molecule type" value="Genomic_DNA"/>
</dbReference>
<dbReference type="SUPFAM" id="SSF88697">
    <property type="entry name" value="PUA domain-like"/>
    <property type="match status" value="1"/>
</dbReference>
<organism evidence="8 10">
    <name type="scientific">Streptococcus chenjunshii</name>
    <dbReference type="NCBI Taxonomy" id="2173853"/>
    <lineage>
        <taxon>Bacteria</taxon>
        <taxon>Bacillati</taxon>
        <taxon>Bacillota</taxon>
        <taxon>Bacilli</taxon>
        <taxon>Lactobacillales</taxon>
        <taxon>Streptococcaceae</taxon>
        <taxon>Streptococcus</taxon>
    </lineage>
</organism>
<dbReference type="OrthoDB" id="9805492at2"/>
<protein>
    <submittedName>
        <fullName evidence="8">Class I SAM-dependent rRNA methyltransferase</fullName>
    </submittedName>
</protein>
<dbReference type="GO" id="GO:0008168">
    <property type="term" value="F:methyltransferase activity"/>
    <property type="evidence" value="ECO:0007669"/>
    <property type="project" value="UniProtKB-KW"/>
</dbReference>
<dbReference type="GO" id="GO:0003723">
    <property type="term" value="F:RNA binding"/>
    <property type="evidence" value="ECO:0007669"/>
    <property type="project" value="InterPro"/>
</dbReference>
<dbReference type="Gene3D" id="2.30.130.10">
    <property type="entry name" value="PUA domain"/>
    <property type="match status" value="1"/>
</dbReference>
<dbReference type="InterPro" id="IPR015947">
    <property type="entry name" value="PUA-like_sf"/>
</dbReference>
<evidence type="ECO:0000313" key="11">
    <source>
        <dbReference type="Proteomes" id="UP000264056"/>
    </source>
</evidence>
<dbReference type="Pfam" id="PF17785">
    <property type="entry name" value="PUA_3"/>
    <property type="match status" value="1"/>
</dbReference>
<dbReference type="EMBL" id="CP031733">
    <property type="protein sequence ID" value="AXQ78892.1"/>
    <property type="molecule type" value="Genomic_DNA"/>
</dbReference>
<proteinExistence type="predicted"/>
<reference evidence="7 11" key="1">
    <citation type="submission" date="2018-08" db="EMBL/GenBank/DDBJ databases">
        <title>Draft genome of Streptococcus sp .nov. Z2.</title>
        <authorList>
            <person name="Tian Z."/>
        </authorList>
    </citation>
    <scope>NUCLEOTIDE SEQUENCE [LARGE SCALE GENOMIC DNA]</scope>
    <source>
        <strain evidence="7 11">Z2</strain>
    </source>
</reference>
<dbReference type="AlphaFoldDB" id="A0A372KKW7"/>
<evidence type="ECO:0000313" key="10">
    <source>
        <dbReference type="Proteomes" id="UP000262901"/>
    </source>
</evidence>
<dbReference type="SUPFAM" id="SSF53335">
    <property type="entry name" value="S-adenosyl-L-methionine-dependent methyltransferases"/>
    <property type="match status" value="1"/>
</dbReference>
<dbReference type="PANTHER" id="PTHR43042:SF3">
    <property type="entry name" value="RIBOSOMAL RNA LARGE SUBUNIT METHYLTRANSFERASE YWBD-RELATED"/>
    <property type="match status" value="1"/>
</dbReference>
<dbReference type="Gene3D" id="3.30.750.80">
    <property type="entry name" value="RNA methyltransferase domain (HRMD) like"/>
    <property type="match status" value="1"/>
</dbReference>